<name>A0ABM2XR43_MESAU</name>
<dbReference type="RefSeq" id="XP_040603567.1">
    <property type="nucleotide sequence ID" value="XM_040747633.1"/>
</dbReference>
<dbReference type="GeneID" id="121140916"/>
<evidence type="ECO:0000313" key="1">
    <source>
        <dbReference type="Proteomes" id="UP000886700"/>
    </source>
</evidence>
<dbReference type="Proteomes" id="UP000886700">
    <property type="component" value="Unplaced"/>
</dbReference>
<evidence type="ECO:0000313" key="2">
    <source>
        <dbReference type="RefSeq" id="XP_040603567.1"/>
    </source>
</evidence>
<proteinExistence type="predicted"/>
<evidence type="ECO:0000313" key="3">
    <source>
        <dbReference type="RefSeq" id="XP_040603568.1"/>
    </source>
</evidence>
<dbReference type="RefSeq" id="XP_040603568.1">
    <property type="nucleotide sequence ID" value="XM_040747634.1"/>
</dbReference>
<protein>
    <submittedName>
        <fullName evidence="2 3">Uncharacterized protein LOC121140916</fullName>
    </submittedName>
</protein>
<reference evidence="2 3" key="1">
    <citation type="submission" date="2025-05" db="UniProtKB">
        <authorList>
            <consortium name="RefSeq"/>
        </authorList>
    </citation>
    <scope>IDENTIFICATION</scope>
    <source>
        <tissue evidence="2 3">Liver</tissue>
    </source>
</reference>
<accession>A0ABM2XR43</accession>
<organism evidence="1 3">
    <name type="scientific">Mesocricetus auratus</name>
    <name type="common">Golden hamster</name>
    <dbReference type="NCBI Taxonomy" id="10036"/>
    <lineage>
        <taxon>Eukaryota</taxon>
        <taxon>Metazoa</taxon>
        <taxon>Chordata</taxon>
        <taxon>Craniata</taxon>
        <taxon>Vertebrata</taxon>
        <taxon>Euteleostomi</taxon>
        <taxon>Mammalia</taxon>
        <taxon>Eutheria</taxon>
        <taxon>Euarchontoglires</taxon>
        <taxon>Glires</taxon>
        <taxon>Rodentia</taxon>
        <taxon>Myomorpha</taxon>
        <taxon>Muroidea</taxon>
        <taxon>Cricetidae</taxon>
        <taxon>Cricetinae</taxon>
        <taxon>Mesocricetus</taxon>
    </lineage>
</organism>
<keyword evidence="1" id="KW-1185">Reference proteome</keyword>
<sequence length="217" mass="24457">MAIAQGSETKIPVHCEWTCEMRWSFLWKGCQMSRMDLRGAEWISEELNGSQRSSINLRMLTGTFKLPMHFRRDPRLAMGGTDRQSRRCSGIQLLPSQTIGDIRLPGVALRMSPFQQFPRFHLCPRKHTQPDQQQGLAGSSQVSFCLVAVAAAEMDQVSDWKFGCGPSSHLVHINITVAMSLKTRMSPCIYTCHLPNKNCLSSPGSEKSNKLLQYITR</sequence>
<gene>
    <name evidence="2 3" type="primary">LOC121140916</name>
</gene>